<dbReference type="PANTHER" id="PTHR30383">
    <property type="entry name" value="THIOESTERASE 1/PROTEASE 1/LYSOPHOSPHOLIPASE L1"/>
    <property type="match status" value="1"/>
</dbReference>
<evidence type="ECO:0000259" key="1">
    <source>
        <dbReference type="Pfam" id="PF13472"/>
    </source>
</evidence>
<sequence length="232" mass="25028">MKRGIPMAWHGLNRMVTGWLVVLIVTFASSSINAEPVNADSGPTLLVMGDSLSAAYGIEREEGWVSLLTQRLEGKAHVINASISGETTSGGLQRFADIIGQRQPDIVLLELGGNDGLRGLPPNQMQANLASMIEQSQEAGAQVLLLGIDIPPNYGQAYRDAFTGVFYSLAEEYDVSLVPFLLEDIALDNALMQSDGIHPTADAQPIILDNIWPELEPLIDPLLETTHQAAVQ</sequence>
<dbReference type="Gene3D" id="3.40.50.1110">
    <property type="entry name" value="SGNH hydrolase"/>
    <property type="match status" value="1"/>
</dbReference>
<dbReference type="CDD" id="cd01822">
    <property type="entry name" value="Lysophospholipase_L1_like"/>
    <property type="match status" value="1"/>
</dbReference>
<dbReference type="InterPro" id="IPR013830">
    <property type="entry name" value="SGNH_hydro"/>
</dbReference>
<dbReference type="SUPFAM" id="SSF52266">
    <property type="entry name" value="SGNH hydrolase"/>
    <property type="match status" value="1"/>
</dbReference>
<reference evidence="2 3" key="1">
    <citation type="submission" date="2022-03" db="EMBL/GenBank/DDBJ databases">
        <title>Genomic signatures underlying metal tolerance in selected Arctic bacterial isolates.</title>
        <authorList>
            <person name="Thomas F.A."/>
            <person name="Venkatachalam S."/>
            <person name="Krishnan K.P."/>
        </authorList>
    </citation>
    <scope>NUCLEOTIDE SEQUENCE [LARGE SCALE GENOMIC DNA]</scope>
    <source>
        <strain evidence="2 3">HM116</strain>
    </source>
</reference>
<accession>A0ABS9S7V0</accession>
<keyword evidence="3" id="KW-1185">Reference proteome</keyword>
<organism evidence="2 3">
    <name type="scientific">Vreelandella neptunia</name>
    <dbReference type="NCBI Taxonomy" id="115551"/>
    <lineage>
        <taxon>Bacteria</taxon>
        <taxon>Pseudomonadati</taxon>
        <taxon>Pseudomonadota</taxon>
        <taxon>Gammaproteobacteria</taxon>
        <taxon>Oceanospirillales</taxon>
        <taxon>Halomonadaceae</taxon>
        <taxon>Vreelandella</taxon>
    </lineage>
</organism>
<evidence type="ECO:0000313" key="3">
    <source>
        <dbReference type="Proteomes" id="UP001320609"/>
    </source>
</evidence>
<dbReference type="InterPro" id="IPR036514">
    <property type="entry name" value="SGNH_hydro_sf"/>
</dbReference>
<dbReference type="EMBL" id="JAKVTW010000008">
    <property type="protein sequence ID" value="MCH4812192.1"/>
    <property type="molecule type" value="Genomic_DNA"/>
</dbReference>
<dbReference type="RefSeq" id="WP_240718542.1">
    <property type="nucleotide sequence ID" value="NZ_JAKVTW010000008.1"/>
</dbReference>
<evidence type="ECO:0000313" key="2">
    <source>
        <dbReference type="EMBL" id="MCH4812192.1"/>
    </source>
</evidence>
<proteinExistence type="predicted"/>
<dbReference type="InterPro" id="IPR051532">
    <property type="entry name" value="Ester_Hydrolysis_Enzymes"/>
</dbReference>
<feature type="domain" description="SGNH hydrolase-type esterase" evidence="1">
    <location>
        <begin position="47"/>
        <end position="202"/>
    </location>
</feature>
<gene>
    <name evidence="2" type="ORF">MLE19_12680</name>
</gene>
<dbReference type="Proteomes" id="UP001320609">
    <property type="component" value="Unassembled WGS sequence"/>
</dbReference>
<dbReference type="PANTHER" id="PTHR30383:SF24">
    <property type="entry name" value="THIOESTERASE 1_PROTEASE 1_LYSOPHOSPHOLIPASE L1"/>
    <property type="match status" value="1"/>
</dbReference>
<protein>
    <submittedName>
        <fullName evidence="2">Arylesterase</fullName>
    </submittedName>
</protein>
<dbReference type="Pfam" id="PF13472">
    <property type="entry name" value="Lipase_GDSL_2"/>
    <property type="match status" value="1"/>
</dbReference>
<name>A0ABS9S7V0_9GAMM</name>
<comment type="caution">
    <text evidence="2">The sequence shown here is derived from an EMBL/GenBank/DDBJ whole genome shotgun (WGS) entry which is preliminary data.</text>
</comment>